<feature type="disulfide bond" evidence="3">
    <location>
        <begin position="32"/>
        <end position="50"/>
    </location>
</feature>
<dbReference type="OrthoDB" id="412155at2759"/>
<feature type="domain" description="MAM" evidence="5">
    <location>
        <begin position="595"/>
        <end position="699"/>
    </location>
</feature>
<evidence type="ECO:0000256" key="1">
    <source>
        <dbReference type="ARBA" id="ARBA00022737"/>
    </source>
</evidence>
<proteinExistence type="predicted"/>
<evidence type="ECO:0000256" key="4">
    <source>
        <dbReference type="SAM" id="SignalP"/>
    </source>
</evidence>
<dbReference type="AlphaFoldDB" id="Q4SXP5"/>
<evidence type="ECO:0000313" key="6">
    <source>
        <dbReference type="EMBL" id="CAF94587.1"/>
    </source>
</evidence>
<dbReference type="PANTHER" id="PTHR23282">
    <property type="entry name" value="APICAL ENDOSOMAL GLYCOPROTEIN PRECURSOR"/>
    <property type="match status" value="1"/>
</dbReference>
<keyword evidence="4" id="KW-0732">Signal</keyword>
<keyword evidence="2 3" id="KW-1015">Disulfide bond</keyword>
<dbReference type="InterPro" id="IPR023415">
    <property type="entry name" value="LDLR_class-A_CS"/>
</dbReference>
<dbReference type="SUPFAM" id="SSF49899">
    <property type="entry name" value="Concanavalin A-like lectins/glucanases"/>
    <property type="match status" value="3"/>
</dbReference>
<evidence type="ECO:0000259" key="5">
    <source>
        <dbReference type="PROSITE" id="PS50060"/>
    </source>
</evidence>
<organism evidence="6">
    <name type="scientific">Tetraodon nigroviridis</name>
    <name type="common">Spotted green pufferfish</name>
    <name type="synonym">Chelonodon nigroviridis</name>
    <dbReference type="NCBI Taxonomy" id="99883"/>
    <lineage>
        <taxon>Eukaryota</taxon>
        <taxon>Metazoa</taxon>
        <taxon>Chordata</taxon>
        <taxon>Craniata</taxon>
        <taxon>Vertebrata</taxon>
        <taxon>Euteleostomi</taxon>
        <taxon>Actinopterygii</taxon>
        <taxon>Neopterygii</taxon>
        <taxon>Teleostei</taxon>
        <taxon>Neoteleostei</taxon>
        <taxon>Acanthomorphata</taxon>
        <taxon>Eupercaria</taxon>
        <taxon>Tetraodontiformes</taxon>
        <taxon>Tetradontoidea</taxon>
        <taxon>Tetraodontidae</taxon>
        <taxon>Tetraodon</taxon>
    </lineage>
</organism>
<dbReference type="CDD" id="cd00112">
    <property type="entry name" value="LDLa"/>
    <property type="match status" value="3"/>
</dbReference>
<dbReference type="InterPro" id="IPR013320">
    <property type="entry name" value="ConA-like_dom_sf"/>
</dbReference>
<feature type="disulfide bond" evidence="3">
    <location>
        <begin position="192"/>
        <end position="207"/>
    </location>
</feature>
<name>Q4SXP5_TETNG</name>
<dbReference type="Pfam" id="PF00629">
    <property type="entry name" value="MAM"/>
    <property type="match status" value="4"/>
</dbReference>
<dbReference type="KEGG" id="tng:GSTEN00010738G001"/>
<dbReference type="InterPro" id="IPR000998">
    <property type="entry name" value="MAM_dom"/>
</dbReference>
<keyword evidence="1" id="KW-0677">Repeat</keyword>
<feature type="disulfide bond" evidence="3">
    <location>
        <begin position="180"/>
        <end position="198"/>
    </location>
</feature>
<dbReference type="PROSITE" id="PS50068">
    <property type="entry name" value="LDLRA_2"/>
    <property type="match status" value="3"/>
</dbReference>
<dbReference type="FunFam" id="2.60.120.200:FF:000182">
    <property type="entry name" value="MAM and LDL-receptor class A domain-containing protein 1"/>
    <property type="match status" value="1"/>
</dbReference>
<feature type="domain" description="MAM" evidence="5">
    <location>
        <begin position="63"/>
        <end position="130"/>
    </location>
</feature>
<dbReference type="SMART" id="SM00137">
    <property type="entry name" value="MAM"/>
    <property type="match status" value="2"/>
</dbReference>
<feature type="disulfide bond" evidence="3">
    <location>
        <begin position="173"/>
        <end position="185"/>
    </location>
</feature>
<feature type="domain" description="MAM" evidence="5">
    <location>
        <begin position="209"/>
        <end position="373"/>
    </location>
</feature>
<comment type="caution">
    <text evidence="3">Lacks conserved residue(s) required for the propagation of feature annotation.</text>
</comment>
<dbReference type="Gene3D" id="2.60.120.200">
    <property type="match status" value="4"/>
</dbReference>
<dbReference type="GO" id="GO:0016020">
    <property type="term" value="C:membrane"/>
    <property type="evidence" value="ECO:0007669"/>
    <property type="project" value="InterPro"/>
</dbReference>
<dbReference type="InterPro" id="IPR002172">
    <property type="entry name" value="LDrepeatLR_classA_rpt"/>
</dbReference>
<sequence length="699" mass="77384">MASSPGLLRLLMAFQLLFAPALIRACGQEFTCSQGWCVPPDHVCDFRNDCEDGHDEEYCSRYTRCDFEESFCDMTQSPETSGWVRTNQAPGLKHDHMGRSSAHFLSLSPVRGNKTTADLKSPVFLPSQTCQVLIRGELSAQSEASNVLAVDDLSFSPGCSAPTDISSTPPSLCPDSWFACGDGECIEESRVCDFTPHCLHGEDEAGCPTVCDFDDGSCGWFELTPGDGFDWVRGTSAEVPPHFYGYPPPLDHTTSSTEGHFMFILKNSSSLYPQAVLQGPWFRQSASGCTMTFWHYNSGISVGAANMNLRIKGDPNNTVIWRTLYDQGPQWKQTTVQLGRLTQPFQISLSKISLGVFDGVSALDDVTFSNCSMPPAVAHCPKQTHFHCTHSKACVESLRLCDLLDDCGDGSDEDGCSPELQCNFEEGLCSWTQEQSGGDVFDWTRIQGPTPTFNTGPWKDHTLGTISGHYLYIESSEPQQFKDTAVLLSRLFQPTVQRSKDPSSAHCVFRFHYHMFGSHVFCLAVYMRTTATGRGSVLWVQYGNQGNMWHRKTLYLSSSKPFQILIEGTVGDDFKGDIAIDDLSFLDCEPYEVREQCTFEGGETCGWKTVDSSVVDAHAFRWSPNQGESTHDLEQYQRPINDHTLGTPEGWYLCADSSNGGYGHITDLQTPVIASTGAQCILVFWYYMNGFTVGTLQVP</sequence>
<dbReference type="Pfam" id="PF00057">
    <property type="entry name" value="Ldl_recept_a"/>
    <property type="match status" value="3"/>
</dbReference>
<reference evidence="6" key="2">
    <citation type="submission" date="2004-02" db="EMBL/GenBank/DDBJ databases">
        <authorList>
            <consortium name="Genoscope"/>
            <consortium name="Whitehead Institute Centre for Genome Research"/>
        </authorList>
    </citation>
    <scope>NUCLEOTIDE SEQUENCE</scope>
</reference>
<dbReference type="PRINTS" id="PR00261">
    <property type="entry name" value="LDLRECEPTOR"/>
</dbReference>
<dbReference type="SUPFAM" id="SSF57424">
    <property type="entry name" value="LDL receptor-like module"/>
    <property type="match status" value="3"/>
</dbReference>
<dbReference type="Gene3D" id="4.10.400.10">
    <property type="entry name" value="Low-density Lipoprotein Receptor"/>
    <property type="match status" value="3"/>
</dbReference>
<dbReference type="CDD" id="cd06263">
    <property type="entry name" value="MAM"/>
    <property type="match status" value="2"/>
</dbReference>
<evidence type="ECO:0000256" key="3">
    <source>
        <dbReference type="PROSITE-ProRule" id="PRU00124"/>
    </source>
</evidence>
<feature type="chain" id="PRO_5004243610" evidence="4">
    <location>
        <begin position="26"/>
        <end position="699"/>
    </location>
</feature>
<dbReference type="InterPro" id="IPR051560">
    <property type="entry name" value="MAM_domain-containing"/>
</dbReference>
<reference evidence="6" key="1">
    <citation type="journal article" date="2004" name="Nature">
        <title>Genome duplication in the teleost fish Tetraodon nigroviridis reveals the early vertebrate proto-karyotype.</title>
        <authorList>
            <person name="Jaillon O."/>
            <person name="Aury J.-M."/>
            <person name="Brunet F."/>
            <person name="Petit J.-L."/>
            <person name="Stange-Thomann N."/>
            <person name="Mauceli E."/>
            <person name="Bouneau L."/>
            <person name="Fischer C."/>
            <person name="Ozouf-Costaz C."/>
            <person name="Bernot A."/>
            <person name="Nicaud S."/>
            <person name="Jaffe D."/>
            <person name="Fisher S."/>
            <person name="Lutfalla G."/>
            <person name="Dossat C."/>
            <person name="Segurens B."/>
            <person name="Dasilva C."/>
            <person name="Salanoubat M."/>
            <person name="Levy M."/>
            <person name="Boudet N."/>
            <person name="Castellano S."/>
            <person name="Anthouard V."/>
            <person name="Jubin C."/>
            <person name="Castelli V."/>
            <person name="Katinka M."/>
            <person name="Vacherie B."/>
            <person name="Biemont C."/>
            <person name="Skalli Z."/>
            <person name="Cattolico L."/>
            <person name="Poulain J."/>
            <person name="De Berardinis V."/>
            <person name="Cruaud C."/>
            <person name="Duprat S."/>
            <person name="Brottier P."/>
            <person name="Coutanceau J.-P."/>
            <person name="Gouzy J."/>
            <person name="Parra G."/>
            <person name="Lardier G."/>
            <person name="Chapple C."/>
            <person name="McKernan K.J."/>
            <person name="McEwan P."/>
            <person name="Bosak S."/>
            <person name="Kellis M."/>
            <person name="Volff J.-N."/>
            <person name="Guigo R."/>
            <person name="Zody M.C."/>
            <person name="Mesirov J."/>
            <person name="Lindblad-Toh K."/>
            <person name="Birren B."/>
            <person name="Nusbaum C."/>
            <person name="Kahn D."/>
            <person name="Robinson-Rechavi M."/>
            <person name="Laudet V."/>
            <person name="Schachter V."/>
            <person name="Quetier F."/>
            <person name="Saurin W."/>
            <person name="Scarpelli C."/>
            <person name="Wincker P."/>
            <person name="Lander E.S."/>
            <person name="Weissenbach J."/>
            <person name="Roest Crollius H."/>
        </authorList>
    </citation>
    <scope>NUCLEOTIDE SEQUENCE [LARGE SCALE GENOMIC DNA]</scope>
</reference>
<feature type="signal peptide" evidence="4">
    <location>
        <begin position="1"/>
        <end position="25"/>
    </location>
</feature>
<feature type="domain" description="MAM" evidence="5">
    <location>
        <begin position="420"/>
        <end position="590"/>
    </location>
</feature>
<accession>Q4SXP5</accession>
<feature type="disulfide bond" evidence="3">
    <location>
        <begin position="44"/>
        <end position="59"/>
    </location>
</feature>
<comment type="caution">
    <text evidence="6">The sequence shown here is derived from an EMBL/GenBank/DDBJ whole genome shotgun (WGS) entry which is preliminary data.</text>
</comment>
<protein>
    <submittedName>
        <fullName evidence="6">(spotted green pufferfish) hypothetical protein</fullName>
    </submittedName>
</protein>
<dbReference type="EMBL" id="CAAE01012355">
    <property type="protein sequence ID" value="CAF94587.1"/>
    <property type="molecule type" value="Genomic_DNA"/>
</dbReference>
<dbReference type="PROSITE" id="PS01209">
    <property type="entry name" value="LDLRA_1"/>
    <property type="match status" value="3"/>
</dbReference>
<feature type="disulfide bond" evidence="3">
    <location>
        <begin position="401"/>
        <end position="416"/>
    </location>
</feature>
<dbReference type="SMART" id="SM00192">
    <property type="entry name" value="LDLa"/>
    <property type="match status" value="3"/>
</dbReference>
<dbReference type="PANTHER" id="PTHR23282:SF140">
    <property type="entry name" value="MAM AND LDL-RECEPTOR CLASS A DOMAIN-CONTAINING PROTEIN 1"/>
    <property type="match status" value="1"/>
</dbReference>
<dbReference type="InterPro" id="IPR036055">
    <property type="entry name" value="LDL_receptor-like_sf"/>
</dbReference>
<evidence type="ECO:0000256" key="2">
    <source>
        <dbReference type="ARBA" id="ARBA00023157"/>
    </source>
</evidence>
<gene>
    <name evidence="6" type="ORF">GSTENG00010738001</name>
</gene>
<dbReference type="PROSITE" id="PS50060">
    <property type="entry name" value="MAM_2"/>
    <property type="match status" value="4"/>
</dbReference>